<evidence type="ECO:0000256" key="3">
    <source>
        <dbReference type="SAM" id="MobiDB-lite"/>
    </source>
</evidence>
<proteinExistence type="predicted"/>
<dbReference type="VEuPathDB" id="TriTrypDB:TCDM_02382"/>
<gene>
    <name evidence="4" type="ORF">C3747_18g172</name>
</gene>
<dbReference type="Proteomes" id="UP000246078">
    <property type="component" value="Unassembled WGS sequence"/>
</dbReference>
<evidence type="ECO:0000313" key="5">
    <source>
        <dbReference type="Proteomes" id="UP000246078"/>
    </source>
</evidence>
<feature type="region of interest" description="Disordered" evidence="3">
    <location>
        <begin position="439"/>
        <end position="465"/>
    </location>
</feature>
<dbReference type="PANTHER" id="PTHR23346">
    <property type="entry name" value="TRANSLATIONAL ACTIVATOR GCN1-RELATED"/>
    <property type="match status" value="1"/>
</dbReference>
<protein>
    <submittedName>
        <fullName evidence="4">Uncharacterized protein</fullName>
    </submittedName>
</protein>
<dbReference type="InterPro" id="IPR021133">
    <property type="entry name" value="HEAT_type_2"/>
</dbReference>
<dbReference type="PANTHER" id="PTHR23346:SF7">
    <property type="entry name" value="STALLED RIBOSOME SENSOR GCN1"/>
    <property type="match status" value="1"/>
</dbReference>
<dbReference type="GO" id="GO:0005829">
    <property type="term" value="C:cytosol"/>
    <property type="evidence" value="ECO:0007669"/>
    <property type="project" value="TreeGrafter"/>
</dbReference>
<dbReference type="VEuPathDB" id="TriTrypDB:Tc_MARK_4918"/>
<dbReference type="InterPro" id="IPR016024">
    <property type="entry name" value="ARM-type_fold"/>
</dbReference>
<dbReference type="PROSITE" id="PS50077">
    <property type="entry name" value="HEAT_REPEAT"/>
    <property type="match status" value="1"/>
</dbReference>
<keyword evidence="1" id="KW-0677">Repeat</keyword>
<name>A0A2V2XAY9_TRYCR</name>
<comment type="caution">
    <text evidence="4">The sequence shown here is derived from an EMBL/GenBank/DDBJ whole genome shotgun (WGS) entry which is preliminary data.</text>
</comment>
<dbReference type="Pfam" id="PF24984">
    <property type="entry name" value="HEAT_EF3_GNC1"/>
    <property type="match status" value="1"/>
</dbReference>
<dbReference type="VEuPathDB" id="TriTrypDB:TcG_03271"/>
<reference evidence="4 5" key="1">
    <citation type="journal article" date="2018" name="Microb. Genom.">
        <title>Expanding an expanded genome: long-read sequencing of Trypanosoma cruzi.</title>
        <authorList>
            <person name="Berna L."/>
            <person name="Rodriguez M."/>
            <person name="Chiribao M.L."/>
            <person name="Parodi-Talice A."/>
            <person name="Pita S."/>
            <person name="Rijo G."/>
            <person name="Alvarez-Valin F."/>
            <person name="Robello C."/>
        </authorList>
    </citation>
    <scope>NUCLEOTIDE SEQUENCE [LARGE SCALE GENOMIC DNA]</scope>
    <source>
        <strain evidence="4 5">TCC</strain>
    </source>
</reference>
<evidence type="ECO:0000313" key="4">
    <source>
        <dbReference type="EMBL" id="PWV17582.1"/>
    </source>
</evidence>
<dbReference type="VEuPathDB" id="TriTrypDB:C4B63_4g201"/>
<evidence type="ECO:0000256" key="2">
    <source>
        <dbReference type="PROSITE-ProRule" id="PRU00103"/>
    </source>
</evidence>
<dbReference type="AlphaFoldDB" id="A0A2V2XAY9"/>
<dbReference type="GO" id="GO:0019887">
    <property type="term" value="F:protein kinase regulator activity"/>
    <property type="evidence" value="ECO:0007669"/>
    <property type="project" value="TreeGrafter"/>
</dbReference>
<dbReference type="VEuPathDB" id="TriTrypDB:TcCLB.506357.130"/>
<dbReference type="VEuPathDB" id="TriTrypDB:TCSYLVIO_006208"/>
<dbReference type="Gene3D" id="1.25.10.10">
    <property type="entry name" value="Leucine-rich Repeat Variant"/>
    <property type="match status" value="2"/>
</dbReference>
<dbReference type="Pfam" id="PF24987">
    <property type="entry name" value="HEAT_EF3_N"/>
    <property type="match status" value="1"/>
</dbReference>
<dbReference type="SUPFAM" id="SSF48371">
    <property type="entry name" value="ARM repeat"/>
    <property type="match status" value="1"/>
</dbReference>
<dbReference type="VEuPathDB" id="TriTrypDB:TcCL_ESM02399"/>
<dbReference type="FunFam" id="1.25.10.10:FF:000550">
    <property type="entry name" value="Predicted protein"/>
    <property type="match status" value="1"/>
</dbReference>
<dbReference type="GO" id="GO:0006417">
    <property type="term" value="P:regulation of translation"/>
    <property type="evidence" value="ECO:0007669"/>
    <property type="project" value="TreeGrafter"/>
</dbReference>
<dbReference type="VEuPathDB" id="TriTrypDB:BCY84_18780"/>
<dbReference type="GO" id="GO:0034198">
    <property type="term" value="P:cellular response to amino acid starvation"/>
    <property type="evidence" value="ECO:0007669"/>
    <property type="project" value="TreeGrafter"/>
</dbReference>
<accession>A0A2V2XAY9</accession>
<dbReference type="EMBL" id="PRFC01000018">
    <property type="protein sequence ID" value="PWV17582.1"/>
    <property type="molecule type" value="Genomic_DNA"/>
</dbReference>
<dbReference type="VEuPathDB" id="TriTrypDB:ECC02_001088"/>
<dbReference type="VEuPathDB" id="TriTrypDB:C3747_18g172"/>
<feature type="repeat" description="HEAT" evidence="2">
    <location>
        <begin position="239"/>
        <end position="276"/>
    </location>
</feature>
<evidence type="ECO:0000256" key="1">
    <source>
        <dbReference type="ARBA" id="ARBA00022737"/>
    </source>
</evidence>
<sequence>MEIMKKAVSENRTERTGVMLLLEVLSEEMGAKFEPYALAMCGGLLEGVADKDQRVSECADDASRVMVRSLTAVGLQQLIPRLVDSLSAEQAKRRVPPLNFIGYVAFCSPKQLAATLPEITKHINACLFDVNHNVSTAAMNALRRVAGVVSNAEIREHVEVILLALRSPSTETENALDTLLYTRFVNAVDPASLALIIPILSRGLSSQMPHLRPKAAQIVASMVNLVNDPKSLKPYSEELVRLLEEAAMDPMSEARTTSAKAVAALSAALGGKMVDDIVAWCFTILHKPHVSSIEKAGAAQVFVEVVESCGDSILYDSLPTIAAGMLDERPLVREGFLHIMVYSPSTLSPSTFQRFLPLSFPWVLEGLSHFSDRVRDVALVAGSGIINSYGTRNLSLVLEPLLSGVVSEVTTLRQSSMLLASKLLIHLVQQIRKRMRISFSQGEPGRGPRQDGGTGTNPGTGSRSR</sequence>
<organism evidence="4 5">
    <name type="scientific">Trypanosoma cruzi</name>
    <dbReference type="NCBI Taxonomy" id="5693"/>
    <lineage>
        <taxon>Eukaryota</taxon>
        <taxon>Discoba</taxon>
        <taxon>Euglenozoa</taxon>
        <taxon>Kinetoplastea</taxon>
        <taxon>Metakinetoplastina</taxon>
        <taxon>Trypanosomatida</taxon>
        <taxon>Trypanosomatidae</taxon>
        <taxon>Trypanosoma</taxon>
        <taxon>Schizotrypanum</taxon>
    </lineage>
</organism>
<dbReference type="InterPro" id="IPR011989">
    <property type="entry name" value="ARM-like"/>
</dbReference>
<dbReference type="VEuPathDB" id="TriTrypDB:TcBrA4_0084050"/>